<dbReference type="GO" id="GO:0044826">
    <property type="term" value="P:viral genome integration into host DNA"/>
    <property type="evidence" value="ECO:0007669"/>
    <property type="project" value="UniProtKB-KW"/>
</dbReference>
<dbReference type="GO" id="GO:0006310">
    <property type="term" value="P:DNA recombination"/>
    <property type="evidence" value="ECO:0007669"/>
    <property type="project" value="UniProtKB-KW"/>
</dbReference>
<dbReference type="EMBL" id="UOFL01000024">
    <property type="protein sequence ID" value="VAW71597.1"/>
    <property type="molecule type" value="Genomic_DNA"/>
</dbReference>
<evidence type="ECO:0000256" key="1">
    <source>
        <dbReference type="ARBA" id="ARBA00008857"/>
    </source>
</evidence>
<dbReference type="Gene3D" id="1.10.150.130">
    <property type="match status" value="1"/>
</dbReference>
<dbReference type="GO" id="GO:0046718">
    <property type="term" value="P:symbiont entry into host cell"/>
    <property type="evidence" value="ECO:0007669"/>
    <property type="project" value="UniProtKB-KW"/>
</dbReference>
<keyword evidence="4" id="KW-0233">DNA recombination</keyword>
<dbReference type="CDD" id="cd00801">
    <property type="entry name" value="INT_P4_C"/>
    <property type="match status" value="1"/>
</dbReference>
<dbReference type="Pfam" id="PF00589">
    <property type="entry name" value="Phage_integrase"/>
    <property type="match status" value="1"/>
</dbReference>
<dbReference type="PANTHER" id="PTHR30629">
    <property type="entry name" value="PROPHAGE INTEGRASE"/>
    <property type="match status" value="1"/>
</dbReference>
<organism evidence="8">
    <name type="scientific">hydrothermal vent metagenome</name>
    <dbReference type="NCBI Taxonomy" id="652676"/>
    <lineage>
        <taxon>unclassified sequences</taxon>
        <taxon>metagenomes</taxon>
        <taxon>ecological metagenomes</taxon>
    </lineage>
</organism>
<dbReference type="GO" id="GO:0015074">
    <property type="term" value="P:DNA integration"/>
    <property type="evidence" value="ECO:0007669"/>
    <property type="project" value="UniProtKB-KW"/>
</dbReference>
<dbReference type="InterPro" id="IPR010998">
    <property type="entry name" value="Integrase_recombinase_N"/>
</dbReference>
<sequence>MFKAIGDMPMQNVKAQDILMLLRKVESRGVLDVARRVKQRIVAIFRYAICIGRVEHNPADALQGVLKTRKVVHRATLAAELIPDFLEKLDRYKGHELTKLGLKLIILTFVRPGELRSAEWSEFNFDKAEWRIPAERMKMKEEHIVPLSHQAIEVIQQISKLTRKYKLMFPGTQNVKRPMSENTLTYAIRKRLGFDATAHGFRATASTVLNEANFRCDVIEKQLAHSVRNKSRAPYNRSLYLDDRKDMMQWWADYLDKQQQGNVLRRSLSMK</sequence>
<evidence type="ECO:0000256" key="5">
    <source>
        <dbReference type="ARBA" id="ARBA00023195"/>
    </source>
</evidence>
<evidence type="ECO:0000313" key="8">
    <source>
        <dbReference type="EMBL" id="VAW71597.1"/>
    </source>
</evidence>
<dbReference type="InterPro" id="IPR053876">
    <property type="entry name" value="Phage_int_M"/>
</dbReference>
<dbReference type="Gene3D" id="1.10.443.10">
    <property type="entry name" value="Intergrase catalytic core"/>
    <property type="match status" value="1"/>
</dbReference>
<dbReference type="GO" id="GO:0075713">
    <property type="term" value="P:establishment of integrated proviral latency"/>
    <property type="evidence" value="ECO:0007669"/>
    <property type="project" value="UniProtKB-KW"/>
</dbReference>
<dbReference type="GO" id="GO:0003677">
    <property type="term" value="F:DNA binding"/>
    <property type="evidence" value="ECO:0007669"/>
    <property type="project" value="UniProtKB-KW"/>
</dbReference>
<gene>
    <name evidence="8" type="ORF">MNBD_GAMMA12-73</name>
</gene>
<evidence type="ECO:0000259" key="7">
    <source>
        <dbReference type="PROSITE" id="PS51898"/>
    </source>
</evidence>
<dbReference type="InterPro" id="IPR013762">
    <property type="entry name" value="Integrase-like_cat_sf"/>
</dbReference>
<dbReference type="PROSITE" id="PS51898">
    <property type="entry name" value="TYR_RECOMBINASE"/>
    <property type="match status" value="1"/>
</dbReference>
<evidence type="ECO:0000256" key="6">
    <source>
        <dbReference type="ARBA" id="ARBA00023296"/>
    </source>
</evidence>
<accession>A0A3B0Y7T5</accession>
<dbReference type="AlphaFoldDB" id="A0A3B0Y7T5"/>
<comment type="similarity">
    <text evidence="1">Belongs to the 'phage' integrase family.</text>
</comment>
<keyword evidence="3" id="KW-0238">DNA-binding</keyword>
<keyword evidence="2" id="KW-0229">DNA integration</keyword>
<protein>
    <submittedName>
        <fullName evidence="8">Phage integrase, Phage P4-associated</fullName>
    </submittedName>
</protein>
<proteinExistence type="inferred from homology"/>
<reference evidence="8" key="1">
    <citation type="submission" date="2018-06" db="EMBL/GenBank/DDBJ databases">
        <authorList>
            <person name="Zhirakovskaya E."/>
        </authorList>
    </citation>
    <scope>NUCLEOTIDE SEQUENCE</scope>
</reference>
<evidence type="ECO:0000256" key="4">
    <source>
        <dbReference type="ARBA" id="ARBA00023172"/>
    </source>
</evidence>
<dbReference type="PANTHER" id="PTHR30629:SF2">
    <property type="entry name" value="PROPHAGE INTEGRASE INTS-RELATED"/>
    <property type="match status" value="1"/>
</dbReference>
<dbReference type="InterPro" id="IPR002104">
    <property type="entry name" value="Integrase_catalytic"/>
</dbReference>
<dbReference type="InterPro" id="IPR050808">
    <property type="entry name" value="Phage_Integrase"/>
</dbReference>
<keyword evidence="6" id="KW-1160">Virus entry into host cell</keyword>
<dbReference type="Pfam" id="PF22022">
    <property type="entry name" value="Phage_int_M"/>
    <property type="match status" value="1"/>
</dbReference>
<dbReference type="InterPro" id="IPR011010">
    <property type="entry name" value="DNA_brk_join_enz"/>
</dbReference>
<feature type="domain" description="Tyr recombinase" evidence="7">
    <location>
        <begin position="72"/>
        <end position="248"/>
    </location>
</feature>
<evidence type="ECO:0000256" key="2">
    <source>
        <dbReference type="ARBA" id="ARBA00022908"/>
    </source>
</evidence>
<dbReference type="SUPFAM" id="SSF56349">
    <property type="entry name" value="DNA breaking-rejoining enzymes"/>
    <property type="match status" value="1"/>
</dbReference>
<name>A0A3B0Y7T5_9ZZZZ</name>
<evidence type="ECO:0000256" key="3">
    <source>
        <dbReference type="ARBA" id="ARBA00023125"/>
    </source>
</evidence>
<keyword evidence="5" id="KW-1179">Viral genome integration</keyword>